<dbReference type="GO" id="GO:0005886">
    <property type="term" value="C:plasma membrane"/>
    <property type="evidence" value="ECO:0007669"/>
    <property type="project" value="TreeGrafter"/>
</dbReference>
<evidence type="ECO:0000256" key="1">
    <source>
        <dbReference type="SAM" id="Phobius"/>
    </source>
</evidence>
<organism evidence="3 4">
    <name type="scientific">Hujiaoplasma nucleasis</name>
    <dbReference type="NCBI Taxonomy" id="2725268"/>
    <lineage>
        <taxon>Bacteria</taxon>
        <taxon>Bacillati</taxon>
        <taxon>Mycoplasmatota</taxon>
        <taxon>Mollicutes</taxon>
        <taxon>Candidatus Izemoplasmatales</taxon>
        <taxon>Hujiaoplasmataceae</taxon>
        <taxon>Hujiaoplasma</taxon>
    </lineage>
</organism>
<sequence>MNVYFWIVYIIIGILSFLPIVRIDLFSVSKKYTYFKYLSISLFIWAAITGLTHVIEDSYILYPMLLVKYPVIFFATGVTVVAFMRYLDMKIPKFLIGALWLFLFIEIGIASTNHWHQLFLDITFSEDITAQMILTASTGTFFLIHTVICYLLLLISLILIIFKMYSSLKKYKDTFPFVLIIIVMIIGIILNFIHVFIEQFTIDPTLIIYVVFSSVIYFIFYIRDVRLILKMNNNQFVLQNLREMYLIVNHHDEVVAASKSLLNKFNIKLNEGIPMDDFMMIIHEKAIVYSDSKGLEYDSDKMYIHMQTKNINLPFFKYQAHMILFYDETQIQKYIHDMEYLMNHDLMTQLYNRNYLESIRSKHENIENYTCILFDLDGLKLFNDYFGHHAGDDLLKRFASVLNKLSEEDQNILPIRMGGDEFLIIATNKSEKDILNILNMIQEETKDEDPLKQIGFSYGYHAKEAGEKMSQVLSKADINMYQMKVTREVAKNKLEETLKKKARYKE</sequence>
<name>A0A7L6N1H6_9MOLU</name>
<feature type="transmembrane region" description="Helical" evidence="1">
    <location>
        <begin position="132"/>
        <end position="162"/>
    </location>
</feature>
<accession>A0A7L6N1H6</accession>
<evidence type="ECO:0000313" key="4">
    <source>
        <dbReference type="Proteomes" id="UP000512167"/>
    </source>
</evidence>
<dbReference type="PANTHER" id="PTHR45138">
    <property type="entry name" value="REGULATORY COMPONENTS OF SENSORY TRANSDUCTION SYSTEM"/>
    <property type="match status" value="1"/>
</dbReference>
<dbReference type="Pfam" id="PF00990">
    <property type="entry name" value="GGDEF"/>
    <property type="match status" value="1"/>
</dbReference>
<dbReference type="InterPro" id="IPR043128">
    <property type="entry name" value="Rev_trsase/Diguanyl_cyclase"/>
</dbReference>
<dbReference type="GO" id="GO:1902201">
    <property type="term" value="P:negative regulation of bacterial-type flagellum-dependent cell motility"/>
    <property type="evidence" value="ECO:0007669"/>
    <property type="project" value="TreeGrafter"/>
</dbReference>
<feature type="transmembrane region" description="Helical" evidence="1">
    <location>
        <begin position="206"/>
        <end position="222"/>
    </location>
</feature>
<feature type="transmembrane region" description="Helical" evidence="1">
    <location>
        <begin position="67"/>
        <end position="87"/>
    </location>
</feature>
<dbReference type="Gene3D" id="3.30.70.270">
    <property type="match status" value="1"/>
</dbReference>
<dbReference type="Pfam" id="PF16927">
    <property type="entry name" value="HisKA_7TM"/>
    <property type="match status" value="1"/>
</dbReference>
<feature type="transmembrane region" description="Helical" evidence="1">
    <location>
        <begin position="174"/>
        <end position="194"/>
    </location>
</feature>
<dbReference type="PROSITE" id="PS50887">
    <property type="entry name" value="GGDEF"/>
    <property type="match status" value="1"/>
</dbReference>
<dbReference type="RefSeq" id="WP_312030937.1">
    <property type="nucleotide sequence ID" value="NZ_CP051151.1"/>
</dbReference>
<dbReference type="CDD" id="cd01949">
    <property type="entry name" value="GGDEF"/>
    <property type="match status" value="1"/>
</dbReference>
<dbReference type="InterPro" id="IPR029787">
    <property type="entry name" value="Nucleotide_cyclase"/>
</dbReference>
<feature type="domain" description="GGDEF" evidence="2">
    <location>
        <begin position="367"/>
        <end position="499"/>
    </location>
</feature>
<dbReference type="SUPFAM" id="SSF55073">
    <property type="entry name" value="Nucleotide cyclase"/>
    <property type="match status" value="1"/>
</dbReference>
<reference evidence="3 4" key="1">
    <citation type="submission" date="2020-04" db="EMBL/GenBank/DDBJ databases">
        <authorList>
            <person name="Zheng R.K."/>
            <person name="Sun C.M."/>
        </authorList>
    </citation>
    <scope>NUCLEOTIDE SEQUENCE [LARGE SCALE GENOMIC DNA]</scope>
    <source>
        <strain evidence="4">zrk29</strain>
    </source>
</reference>
<dbReference type="GO" id="GO:0052621">
    <property type="term" value="F:diguanylate cyclase activity"/>
    <property type="evidence" value="ECO:0007669"/>
    <property type="project" value="TreeGrafter"/>
</dbReference>
<evidence type="ECO:0000313" key="3">
    <source>
        <dbReference type="EMBL" id="QLY40116.1"/>
    </source>
</evidence>
<feature type="transmembrane region" description="Helical" evidence="1">
    <location>
        <begin position="37"/>
        <end position="55"/>
    </location>
</feature>
<keyword evidence="1" id="KW-1133">Transmembrane helix</keyword>
<keyword evidence="4" id="KW-1185">Reference proteome</keyword>
<dbReference type="InterPro" id="IPR031621">
    <property type="entry name" value="HisKA_7TM"/>
</dbReference>
<dbReference type="KEGG" id="tbk:HF295_04250"/>
<dbReference type="PANTHER" id="PTHR45138:SF6">
    <property type="entry name" value="DIGUANYLATE CYCLASE DGCN"/>
    <property type="match status" value="1"/>
</dbReference>
<dbReference type="Proteomes" id="UP000512167">
    <property type="component" value="Chromosome"/>
</dbReference>
<protein>
    <submittedName>
        <fullName evidence="3">Diguanylate cyclase</fullName>
    </submittedName>
</protein>
<evidence type="ECO:0000259" key="2">
    <source>
        <dbReference type="PROSITE" id="PS50887"/>
    </source>
</evidence>
<dbReference type="EMBL" id="CP051151">
    <property type="protein sequence ID" value="QLY40116.1"/>
    <property type="molecule type" value="Genomic_DNA"/>
</dbReference>
<dbReference type="InterPro" id="IPR000160">
    <property type="entry name" value="GGDEF_dom"/>
</dbReference>
<dbReference type="NCBIfam" id="TIGR00254">
    <property type="entry name" value="GGDEF"/>
    <property type="match status" value="1"/>
</dbReference>
<gene>
    <name evidence="3" type="ORF">HF295_04250</name>
</gene>
<dbReference type="SMART" id="SM00267">
    <property type="entry name" value="GGDEF"/>
    <property type="match status" value="1"/>
</dbReference>
<dbReference type="InterPro" id="IPR050469">
    <property type="entry name" value="Diguanylate_Cyclase"/>
</dbReference>
<feature type="transmembrane region" description="Helical" evidence="1">
    <location>
        <begin position="94"/>
        <end position="112"/>
    </location>
</feature>
<dbReference type="GO" id="GO:0043709">
    <property type="term" value="P:cell adhesion involved in single-species biofilm formation"/>
    <property type="evidence" value="ECO:0007669"/>
    <property type="project" value="TreeGrafter"/>
</dbReference>
<keyword evidence="1" id="KW-0812">Transmembrane</keyword>
<proteinExistence type="predicted"/>
<keyword evidence="1" id="KW-0472">Membrane</keyword>
<feature type="transmembrane region" description="Helical" evidence="1">
    <location>
        <begin position="6"/>
        <end position="25"/>
    </location>
</feature>
<dbReference type="AlphaFoldDB" id="A0A7L6N1H6"/>